<dbReference type="PANTHER" id="PTHR43685">
    <property type="entry name" value="GLYCOSYLTRANSFERASE"/>
    <property type="match status" value="1"/>
</dbReference>
<name>A0A328BKW0_9CAUL</name>
<dbReference type="PANTHER" id="PTHR43685:SF2">
    <property type="entry name" value="GLYCOSYLTRANSFERASE 2-LIKE DOMAIN-CONTAINING PROTEIN"/>
    <property type="match status" value="1"/>
</dbReference>
<dbReference type="OrthoDB" id="5291101at2"/>
<dbReference type="InterPro" id="IPR001173">
    <property type="entry name" value="Glyco_trans_2-like"/>
</dbReference>
<dbReference type="InterPro" id="IPR050834">
    <property type="entry name" value="Glycosyltransf_2"/>
</dbReference>
<feature type="domain" description="Glycosyltransferase 2-like" evidence="1">
    <location>
        <begin position="14"/>
        <end position="121"/>
    </location>
</feature>
<evidence type="ECO:0000259" key="1">
    <source>
        <dbReference type="Pfam" id="PF00535"/>
    </source>
</evidence>
<accession>A0A328BKW0</accession>
<evidence type="ECO:0000313" key="2">
    <source>
        <dbReference type="EMBL" id="RAK66584.1"/>
    </source>
</evidence>
<dbReference type="CDD" id="cd00761">
    <property type="entry name" value="Glyco_tranf_GTA_type"/>
    <property type="match status" value="1"/>
</dbReference>
<evidence type="ECO:0000313" key="3">
    <source>
        <dbReference type="Proteomes" id="UP000249524"/>
    </source>
</evidence>
<organism evidence="2 3">
    <name type="scientific">Phenylobacterium kunshanense</name>
    <dbReference type="NCBI Taxonomy" id="1445034"/>
    <lineage>
        <taxon>Bacteria</taxon>
        <taxon>Pseudomonadati</taxon>
        <taxon>Pseudomonadota</taxon>
        <taxon>Alphaproteobacteria</taxon>
        <taxon>Caulobacterales</taxon>
        <taxon>Caulobacteraceae</taxon>
        <taxon>Phenylobacterium</taxon>
    </lineage>
</organism>
<protein>
    <recommendedName>
        <fullName evidence="1">Glycosyltransferase 2-like domain-containing protein</fullName>
    </recommendedName>
</protein>
<keyword evidence="3" id="KW-1185">Reference proteome</keyword>
<comment type="caution">
    <text evidence="2">The sequence shown here is derived from an EMBL/GenBank/DDBJ whole genome shotgun (WGS) entry which is preliminary data.</text>
</comment>
<reference evidence="2 3" key="1">
    <citation type="submission" date="2018-05" db="EMBL/GenBank/DDBJ databases">
        <authorList>
            <person name="Lanie J.A."/>
            <person name="Ng W.-L."/>
            <person name="Kazmierczak K.M."/>
            <person name="Andrzejewski T.M."/>
            <person name="Davidsen T.M."/>
            <person name="Wayne K.J."/>
            <person name="Tettelin H."/>
            <person name="Glass J.I."/>
            <person name="Rusch D."/>
            <person name="Podicherti R."/>
            <person name="Tsui H.-C.T."/>
            <person name="Winkler M.E."/>
        </authorList>
    </citation>
    <scope>NUCLEOTIDE SEQUENCE [LARGE SCALE GENOMIC DNA]</scope>
    <source>
        <strain evidence="2 3">BUT-10</strain>
    </source>
</reference>
<dbReference type="Pfam" id="PF00535">
    <property type="entry name" value="Glycos_transf_2"/>
    <property type="match status" value="1"/>
</dbReference>
<dbReference type="SUPFAM" id="SSF53448">
    <property type="entry name" value="Nucleotide-diphospho-sugar transferases"/>
    <property type="match status" value="1"/>
</dbReference>
<proteinExistence type="predicted"/>
<sequence>MTEAPAFTILAPVNRPPDLLPFAIRSVLAQTRQDFELFIICDGASEATAAVARDFEAQDPRVRACVHAKGERHGEAYRHQALLAARGRIVCQIGDDDLWFPDHLEKVEALMAEADFGATLPMFLQPDGTPRLHFFDFADPVVQRQMAEGHGNAFGPTPAAYRLETYRALPVGWSPAPADVWTDLFMWRKFLALPGIRCATHFAATTLTFPQAMRRDWSLERRREEIAAIAALVGRPGFRDSLFREALAAAARRTVALQRQLNGERILGRALRSAVADAECALTEIAGSRDSEAQAGLAQNAIQRLHDHPWRRMLPAPAPRPQGS</sequence>
<dbReference type="AlphaFoldDB" id="A0A328BKW0"/>
<dbReference type="EMBL" id="QFYS01000003">
    <property type="protein sequence ID" value="RAK66584.1"/>
    <property type="molecule type" value="Genomic_DNA"/>
</dbReference>
<dbReference type="RefSeq" id="WP_111275892.1">
    <property type="nucleotide sequence ID" value="NZ_QFYS01000003.1"/>
</dbReference>
<gene>
    <name evidence="2" type="ORF">DJ019_10130</name>
</gene>
<dbReference type="Gene3D" id="3.90.550.10">
    <property type="entry name" value="Spore Coat Polysaccharide Biosynthesis Protein SpsA, Chain A"/>
    <property type="match status" value="1"/>
</dbReference>
<dbReference type="Proteomes" id="UP000249524">
    <property type="component" value="Unassembled WGS sequence"/>
</dbReference>
<dbReference type="InterPro" id="IPR029044">
    <property type="entry name" value="Nucleotide-diphossugar_trans"/>
</dbReference>